<name>A0A4P8MVB3_9CAUD</name>
<evidence type="ECO:0000313" key="1">
    <source>
        <dbReference type="EMBL" id="QCQ57862.1"/>
    </source>
</evidence>
<organism evidence="1 2">
    <name type="scientific">Rheinheimera phage vB_RspM_Barba1A</name>
    <dbReference type="NCBI Taxonomy" id="2565659"/>
    <lineage>
        <taxon>Viruses</taxon>
        <taxon>Duplodnaviria</taxon>
        <taxon>Heunggongvirae</taxon>
        <taxon>Uroviricota</taxon>
        <taxon>Caudoviricetes</taxon>
        <taxon>Barbavirus</taxon>
        <taxon>Barbavirus barba18A</taxon>
    </lineage>
</organism>
<gene>
    <name evidence="1" type="ORF">Barba1A_gp011</name>
</gene>
<accession>A0A4P8MVB3</accession>
<sequence>MIIYNPKDKTISCGCISEPFYSGSQLDNIGHVLARLRFGEMTLQQAHGELVSEFAQITHELLLCKSNQSPSDPTPKGVESSLSNILNNKEKINEVI</sequence>
<dbReference type="Proteomes" id="UP000304214">
    <property type="component" value="Segment"/>
</dbReference>
<evidence type="ECO:0000313" key="2">
    <source>
        <dbReference type="Proteomes" id="UP000304214"/>
    </source>
</evidence>
<protein>
    <submittedName>
        <fullName evidence="1">Uncharacterized protein</fullName>
    </submittedName>
</protein>
<reference evidence="1 2" key="1">
    <citation type="submission" date="2019-03" db="EMBL/GenBank/DDBJ databases">
        <title>Genomic and seasonal variations among aquatic phages infecting the Baltic Sea Gammaproteobacteria Rheinheimera sp. bal341.</title>
        <authorList>
            <person name="Nilsson E."/>
            <person name="Li K."/>
            <person name="Fridlund J."/>
            <person name="Sulcius S."/>
            <person name="Bunse C."/>
            <person name="Karlsson C.M.G."/>
            <person name="Lindh M."/>
            <person name="Lundin D."/>
            <person name="Pinhassi J."/>
            <person name="Holmfeldt K."/>
        </authorList>
    </citation>
    <scope>NUCLEOTIDE SEQUENCE [LARGE SCALE GENOMIC DNA]</scope>
</reference>
<dbReference type="EMBL" id="MK719701">
    <property type="protein sequence ID" value="QCQ57862.1"/>
    <property type="molecule type" value="Genomic_DNA"/>
</dbReference>
<proteinExistence type="predicted"/>